<dbReference type="InterPro" id="IPR018060">
    <property type="entry name" value="HTH_AraC"/>
</dbReference>
<reference evidence="5" key="1">
    <citation type="submission" date="2020-06" db="EMBL/GenBank/DDBJ databases">
        <authorList>
            <person name="Dong N."/>
        </authorList>
    </citation>
    <scope>NUCLEOTIDE SEQUENCE</scope>
    <source>
        <strain evidence="5">R1692</strain>
    </source>
</reference>
<gene>
    <name evidence="5" type="ORF">HX018_09725</name>
</gene>
<evidence type="ECO:0000256" key="1">
    <source>
        <dbReference type="ARBA" id="ARBA00023015"/>
    </source>
</evidence>
<dbReference type="InterPro" id="IPR018062">
    <property type="entry name" value="HTH_AraC-typ_CS"/>
</dbReference>
<name>A0ABT7NMX4_9SPHI</name>
<dbReference type="InterPro" id="IPR053142">
    <property type="entry name" value="PchR_regulatory_protein"/>
</dbReference>
<sequence>MHLYSRIPELDSVAYDLDIPDEFCQNAEIQQESLDFERFNVASIHIKKLYSSGFFLEECKLKSAQTLSEEFSATGDHIRFFFYLNGKTSVLNGAGMQNYSHQIGMLLHNYLNEQGAGGKMQIAPNKELNYIILKMSRPYYLTLTAGETWLTNDKFRQYILSGFPENRPNESFLLDLHMLKVIEEIFHGPERFAKNTYLYIAIKLKELLFLVHQCRNYAQLNQIEAPFRDTLLKIKSYLEVNLERPPNAHELALQFRYNEKNLKRDFKTLFGTSIYAYIVKCRMELARSLLGNNYNVNELSTRLGYRSVSHFIKVFKQHFGYTPHELLKRESCNHP</sequence>
<dbReference type="RefSeq" id="WP_286651292.1">
    <property type="nucleotide sequence ID" value="NZ_JACAGK010000024.1"/>
</dbReference>
<dbReference type="PRINTS" id="PR00032">
    <property type="entry name" value="HTHARAC"/>
</dbReference>
<dbReference type="InterPro" id="IPR020449">
    <property type="entry name" value="Tscrpt_reg_AraC-type_HTH"/>
</dbReference>
<reference evidence="5" key="2">
    <citation type="journal article" date="2022" name="Sci. Total Environ.">
        <title>Prevalence, transmission, and molecular epidemiology of tet(X)-positive bacteria among humans, animals, and environmental niches in China: An epidemiological, and genomic-based study.</title>
        <authorList>
            <person name="Dong N."/>
            <person name="Zeng Y."/>
            <person name="Cai C."/>
            <person name="Sun C."/>
            <person name="Lu J."/>
            <person name="Liu C."/>
            <person name="Zhou H."/>
            <person name="Sun Q."/>
            <person name="Shu L."/>
            <person name="Wang H."/>
            <person name="Wang Y."/>
            <person name="Wang S."/>
            <person name="Wu C."/>
            <person name="Chan E.W."/>
            <person name="Chen G."/>
            <person name="Shen Z."/>
            <person name="Chen S."/>
            <person name="Zhang R."/>
        </authorList>
    </citation>
    <scope>NUCLEOTIDE SEQUENCE</scope>
    <source>
        <strain evidence="5">R1692</strain>
    </source>
</reference>
<dbReference type="SMART" id="SM00342">
    <property type="entry name" value="HTH_ARAC"/>
    <property type="match status" value="1"/>
</dbReference>
<dbReference type="Proteomes" id="UP001170954">
    <property type="component" value="Unassembled WGS sequence"/>
</dbReference>
<dbReference type="EMBL" id="JACAGK010000024">
    <property type="protein sequence ID" value="MDM1048515.1"/>
    <property type="molecule type" value="Genomic_DNA"/>
</dbReference>
<accession>A0ABT7NMX4</accession>
<dbReference type="SUPFAM" id="SSF46689">
    <property type="entry name" value="Homeodomain-like"/>
    <property type="match status" value="2"/>
</dbReference>
<comment type="caution">
    <text evidence="5">The sequence shown here is derived from an EMBL/GenBank/DDBJ whole genome shotgun (WGS) entry which is preliminary data.</text>
</comment>
<feature type="domain" description="HTH araC/xylS-type" evidence="4">
    <location>
        <begin position="232"/>
        <end position="329"/>
    </location>
</feature>
<keyword evidence="1" id="KW-0805">Transcription regulation</keyword>
<proteinExistence type="predicted"/>
<keyword evidence="2" id="KW-0238">DNA-binding</keyword>
<keyword evidence="3" id="KW-0804">Transcription</keyword>
<dbReference type="Gene3D" id="1.10.10.60">
    <property type="entry name" value="Homeodomain-like"/>
    <property type="match status" value="1"/>
</dbReference>
<evidence type="ECO:0000256" key="3">
    <source>
        <dbReference type="ARBA" id="ARBA00023163"/>
    </source>
</evidence>
<evidence type="ECO:0000259" key="4">
    <source>
        <dbReference type="PROSITE" id="PS01124"/>
    </source>
</evidence>
<dbReference type="Pfam" id="PF12833">
    <property type="entry name" value="HTH_18"/>
    <property type="match status" value="1"/>
</dbReference>
<dbReference type="PROSITE" id="PS00041">
    <property type="entry name" value="HTH_ARAC_FAMILY_1"/>
    <property type="match status" value="1"/>
</dbReference>
<evidence type="ECO:0000313" key="6">
    <source>
        <dbReference type="Proteomes" id="UP001170954"/>
    </source>
</evidence>
<keyword evidence="6" id="KW-1185">Reference proteome</keyword>
<dbReference type="InterPro" id="IPR009057">
    <property type="entry name" value="Homeodomain-like_sf"/>
</dbReference>
<evidence type="ECO:0000313" key="5">
    <source>
        <dbReference type="EMBL" id="MDM1048515.1"/>
    </source>
</evidence>
<protein>
    <submittedName>
        <fullName evidence="5">Helix-turn-helix transcriptional regulator</fullName>
    </submittedName>
</protein>
<dbReference type="PROSITE" id="PS01124">
    <property type="entry name" value="HTH_ARAC_FAMILY_2"/>
    <property type="match status" value="1"/>
</dbReference>
<dbReference type="PANTHER" id="PTHR47893">
    <property type="entry name" value="REGULATORY PROTEIN PCHR"/>
    <property type="match status" value="1"/>
</dbReference>
<organism evidence="5 6">
    <name type="scientific">Sphingobacterium hotanense</name>
    <dbReference type="NCBI Taxonomy" id="649196"/>
    <lineage>
        <taxon>Bacteria</taxon>
        <taxon>Pseudomonadati</taxon>
        <taxon>Bacteroidota</taxon>
        <taxon>Sphingobacteriia</taxon>
        <taxon>Sphingobacteriales</taxon>
        <taxon>Sphingobacteriaceae</taxon>
        <taxon>Sphingobacterium</taxon>
    </lineage>
</organism>
<evidence type="ECO:0000256" key="2">
    <source>
        <dbReference type="ARBA" id="ARBA00023125"/>
    </source>
</evidence>
<dbReference type="PANTHER" id="PTHR47893:SF1">
    <property type="entry name" value="REGULATORY PROTEIN PCHR"/>
    <property type="match status" value="1"/>
</dbReference>